<dbReference type="EMBL" id="WLCI01000011">
    <property type="protein sequence ID" value="MTB95597.1"/>
    <property type="molecule type" value="Genomic_DNA"/>
</dbReference>
<accession>A0A6I3JBU6</accession>
<gene>
    <name evidence="5" type="ORF">GGQ22_10915</name>
</gene>
<name>A0A6I3JBU6_9ACTN</name>
<protein>
    <submittedName>
        <fullName evidence="5">Methyltransferase domain-containing protein</fullName>
    </submittedName>
</protein>
<evidence type="ECO:0000256" key="1">
    <source>
        <dbReference type="ARBA" id="ARBA00022603"/>
    </source>
</evidence>
<dbReference type="AlphaFoldDB" id="A0A6I3JBU6"/>
<dbReference type="PANTHER" id="PTHR43464">
    <property type="entry name" value="METHYLTRANSFERASE"/>
    <property type="match status" value="1"/>
</dbReference>
<dbReference type="Gene3D" id="3.40.50.150">
    <property type="entry name" value="Vaccinia Virus protein VP39"/>
    <property type="match status" value="1"/>
</dbReference>
<dbReference type="CDD" id="cd02440">
    <property type="entry name" value="AdoMet_MTases"/>
    <property type="match status" value="1"/>
</dbReference>
<keyword evidence="2 5" id="KW-0808">Transferase</keyword>
<reference evidence="5 6" key="1">
    <citation type="submission" date="2019-10" db="EMBL/GenBank/DDBJ databases">
        <title>Nocardioides novel species isolated from the excrement of Marmot.</title>
        <authorList>
            <person name="Zhang G."/>
        </authorList>
    </citation>
    <scope>NUCLEOTIDE SEQUENCE [LARGE SCALE GENOMIC DNA]</scope>
    <source>
        <strain evidence="6">zg-579</strain>
    </source>
</reference>
<comment type="caution">
    <text evidence="5">The sequence shown here is derived from an EMBL/GenBank/DDBJ whole genome shotgun (WGS) entry which is preliminary data.</text>
</comment>
<dbReference type="RefSeq" id="WP_154615081.1">
    <property type="nucleotide sequence ID" value="NZ_CP053660.1"/>
</dbReference>
<evidence type="ECO:0000259" key="4">
    <source>
        <dbReference type="Pfam" id="PF08241"/>
    </source>
</evidence>
<sequence>MGTADQIASWDAEADGFDEPADHGLTDPAVRRAWRDLLLGVLPRPPARIADLGCGTGTLSVLLAGCGFEVDGLDFSPRMIELAERKADGVDGVRFTRGDASDPPLPEAAYDVVLCRHVLWAMPDPAETLTRWLRLLTPAGRLVLVEGSWSTGAGLSAEETVRLVEGTGRSASLTRLTEPAYWGRSIDDDRYLVASAADG</sequence>
<evidence type="ECO:0000256" key="3">
    <source>
        <dbReference type="ARBA" id="ARBA00022691"/>
    </source>
</evidence>
<evidence type="ECO:0000313" key="5">
    <source>
        <dbReference type="EMBL" id="MTB95597.1"/>
    </source>
</evidence>
<keyword evidence="6" id="KW-1185">Reference proteome</keyword>
<dbReference type="Proteomes" id="UP000433406">
    <property type="component" value="Unassembled WGS sequence"/>
</dbReference>
<dbReference type="Pfam" id="PF08241">
    <property type="entry name" value="Methyltransf_11"/>
    <property type="match status" value="1"/>
</dbReference>
<dbReference type="GO" id="GO:0032259">
    <property type="term" value="P:methylation"/>
    <property type="evidence" value="ECO:0007669"/>
    <property type="project" value="UniProtKB-KW"/>
</dbReference>
<evidence type="ECO:0000256" key="2">
    <source>
        <dbReference type="ARBA" id="ARBA00022679"/>
    </source>
</evidence>
<dbReference type="GO" id="GO:0008757">
    <property type="term" value="F:S-adenosylmethionine-dependent methyltransferase activity"/>
    <property type="evidence" value="ECO:0007669"/>
    <property type="project" value="InterPro"/>
</dbReference>
<dbReference type="PANTHER" id="PTHR43464:SF19">
    <property type="entry name" value="UBIQUINONE BIOSYNTHESIS O-METHYLTRANSFERASE, MITOCHONDRIAL"/>
    <property type="match status" value="1"/>
</dbReference>
<feature type="domain" description="Methyltransferase type 11" evidence="4">
    <location>
        <begin position="51"/>
        <end position="144"/>
    </location>
</feature>
<organism evidence="5 6">
    <name type="scientific">Nocardioides marmotae</name>
    <dbReference type="NCBI Taxonomy" id="2663857"/>
    <lineage>
        <taxon>Bacteria</taxon>
        <taxon>Bacillati</taxon>
        <taxon>Actinomycetota</taxon>
        <taxon>Actinomycetes</taxon>
        <taxon>Propionibacteriales</taxon>
        <taxon>Nocardioidaceae</taxon>
        <taxon>Nocardioides</taxon>
    </lineage>
</organism>
<dbReference type="InterPro" id="IPR013216">
    <property type="entry name" value="Methyltransf_11"/>
</dbReference>
<keyword evidence="3" id="KW-0949">S-adenosyl-L-methionine</keyword>
<evidence type="ECO:0000313" key="6">
    <source>
        <dbReference type="Proteomes" id="UP000433406"/>
    </source>
</evidence>
<keyword evidence="1 5" id="KW-0489">Methyltransferase</keyword>
<proteinExistence type="predicted"/>
<dbReference type="SUPFAM" id="SSF53335">
    <property type="entry name" value="S-adenosyl-L-methionine-dependent methyltransferases"/>
    <property type="match status" value="1"/>
</dbReference>
<dbReference type="InterPro" id="IPR029063">
    <property type="entry name" value="SAM-dependent_MTases_sf"/>
</dbReference>